<dbReference type="Proteomes" id="UP000011014">
    <property type="component" value="Unassembled WGS sequence"/>
</dbReference>
<dbReference type="InterPro" id="IPR035914">
    <property type="entry name" value="Sperma_CUB_dom_sf"/>
</dbReference>
<comment type="caution">
    <text evidence="3">Lacks conserved residue(s) required for the propagation of feature annotation.</text>
</comment>
<feature type="domain" description="Peptidase S1" evidence="5">
    <location>
        <begin position="1"/>
        <end position="165"/>
    </location>
</feature>
<evidence type="ECO:0000259" key="4">
    <source>
        <dbReference type="PROSITE" id="PS01180"/>
    </source>
</evidence>
<feature type="domain" description="CUB" evidence="4">
    <location>
        <begin position="235"/>
        <end position="358"/>
    </location>
</feature>
<dbReference type="FunFam" id="2.40.10.10:FF:000002">
    <property type="entry name" value="Transmembrane protease serine"/>
    <property type="match status" value="1"/>
</dbReference>
<dbReference type="CDD" id="cd00041">
    <property type="entry name" value="CUB"/>
    <property type="match status" value="1"/>
</dbReference>
<keyword evidence="1" id="KW-1015">Disulfide bond</keyword>
<evidence type="ECO:0008006" key="7">
    <source>
        <dbReference type="Google" id="ProtNLM"/>
    </source>
</evidence>
<accession>E4YB60</accession>
<dbReference type="SUPFAM" id="SSF50494">
    <property type="entry name" value="Trypsin-like serine proteases"/>
    <property type="match status" value="1"/>
</dbReference>
<evidence type="ECO:0000313" key="6">
    <source>
        <dbReference type="EMBL" id="CBY32797.1"/>
    </source>
</evidence>
<dbReference type="InterPro" id="IPR000859">
    <property type="entry name" value="CUB_dom"/>
</dbReference>
<sequence>MILRKNMKLQNMNLLNNFFISLPSPCIFLKLFSQSACQTRKPVFLRGRNAPRPAGGVTDKTGISAPPNALNEVGLKIIENNTCWNMHSDYNEQLSAQMVCAGYKEGGRDACLGDSGGPLACQVEENGPWMLYGVTSWGIGCGDPLHPGVYARVTALIDWITGISGVKASIFGADWGLTCAAAPQVVQKTGQEAQKTAISTTTAAPAQTSAKTTTSPVSLNVQKQVEKDLLDFQNCGGKSDKLSGQLSIAKIGAEHPNGVTCRWKMEPASAENNWVEITFKRANIGNCKEKGFGNGVFLPNDYVLVLDANERVIRANICKASGKAPVKVYAQKSASVILHTSAMMATSKKGFKLRFESLQYIPSRCGDRKFIELLPDQTHHITSMNWPAKYNSNAACEWEITAPLGHVVLAEVVDFWIGGSTVNECTKSNVLIKGKSAK</sequence>
<dbReference type="SMART" id="SM00020">
    <property type="entry name" value="Tryp_SPc"/>
    <property type="match status" value="1"/>
</dbReference>
<name>E4YB60_OIKDI</name>
<feature type="domain" description="CUB" evidence="4">
    <location>
        <begin position="365"/>
        <end position="438"/>
    </location>
</feature>
<dbReference type="PROSITE" id="PS00135">
    <property type="entry name" value="TRYPSIN_SER"/>
    <property type="match status" value="1"/>
</dbReference>
<dbReference type="PANTHER" id="PTHR24252">
    <property type="entry name" value="ACROSIN-RELATED"/>
    <property type="match status" value="1"/>
</dbReference>
<dbReference type="Gene3D" id="2.40.10.10">
    <property type="entry name" value="Trypsin-like serine proteases"/>
    <property type="match status" value="1"/>
</dbReference>
<dbReference type="AlphaFoldDB" id="E4YB60"/>
<dbReference type="GO" id="GO:0006508">
    <property type="term" value="P:proteolysis"/>
    <property type="evidence" value="ECO:0007669"/>
    <property type="project" value="InterPro"/>
</dbReference>
<gene>
    <name evidence="6" type="ORF">GSOID_T00032147001</name>
</gene>
<dbReference type="InterPro" id="IPR033116">
    <property type="entry name" value="TRYPSIN_SER"/>
</dbReference>
<evidence type="ECO:0000256" key="1">
    <source>
        <dbReference type="ARBA" id="ARBA00023157"/>
    </source>
</evidence>
<proteinExistence type="inferred from homology"/>
<dbReference type="EMBL" id="FN654372">
    <property type="protein sequence ID" value="CBY32797.1"/>
    <property type="molecule type" value="Genomic_DNA"/>
</dbReference>
<evidence type="ECO:0000259" key="5">
    <source>
        <dbReference type="PROSITE" id="PS50240"/>
    </source>
</evidence>
<dbReference type="Gene3D" id="2.60.120.290">
    <property type="entry name" value="Spermadhesin, CUB domain"/>
    <property type="match status" value="2"/>
</dbReference>
<dbReference type="MEROPS" id="S01.212"/>
<dbReference type="PROSITE" id="PS50240">
    <property type="entry name" value="TRYPSIN_DOM"/>
    <property type="match status" value="1"/>
</dbReference>
<dbReference type="Pfam" id="PF00089">
    <property type="entry name" value="Trypsin"/>
    <property type="match status" value="1"/>
</dbReference>
<dbReference type="InterPro" id="IPR001254">
    <property type="entry name" value="Trypsin_dom"/>
</dbReference>
<protein>
    <recommendedName>
        <fullName evidence="7">CUB domain-containing protein</fullName>
    </recommendedName>
</protein>
<dbReference type="CDD" id="cd00190">
    <property type="entry name" value="Tryp_SPc"/>
    <property type="match status" value="1"/>
</dbReference>
<dbReference type="Pfam" id="PF00431">
    <property type="entry name" value="CUB"/>
    <property type="match status" value="2"/>
</dbReference>
<evidence type="ECO:0000256" key="3">
    <source>
        <dbReference type="PROSITE-ProRule" id="PRU00059"/>
    </source>
</evidence>
<dbReference type="PANTHER" id="PTHR24252:SF7">
    <property type="entry name" value="HYALIN"/>
    <property type="match status" value="1"/>
</dbReference>
<dbReference type="InterPro" id="IPR043504">
    <property type="entry name" value="Peptidase_S1_PA_chymotrypsin"/>
</dbReference>
<reference evidence="6" key="1">
    <citation type="journal article" date="2010" name="Science">
        <title>Plasticity of animal genome architecture unmasked by rapid evolution of a pelagic tunicate.</title>
        <authorList>
            <person name="Denoeud F."/>
            <person name="Henriet S."/>
            <person name="Mungpakdee S."/>
            <person name="Aury J.M."/>
            <person name="Da Silva C."/>
            <person name="Brinkmann H."/>
            <person name="Mikhaleva J."/>
            <person name="Olsen L.C."/>
            <person name="Jubin C."/>
            <person name="Canestro C."/>
            <person name="Bouquet J.M."/>
            <person name="Danks G."/>
            <person name="Poulain J."/>
            <person name="Campsteijn C."/>
            <person name="Adamski M."/>
            <person name="Cross I."/>
            <person name="Yadetie F."/>
            <person name="Muffato M."/>
            <person name="Louis A."/>
            <person name="Butcher S."/>
            <person name="Tsagkogeorga G."/>
            <person name="Konrad A."/>
            <person name="Singh S."/>
            <person name="Jensen M.F."/>
            <person name="Cong E.H."/>
            <person name="Eikeseth-Otteraa H."/>
            <person name="Noel B."/>
            <person name="Anthouard V."/>
            <person name="Porcel B.M."/>
            <person name="Kachouri-Lafond R."/>
            <person name="Nishino A."/>
            <person name="Ugolini M."/>
            <person name="Chourrout P."/>
            <person name="Nishida H."/>
            <person name="Aasland R."/>
            <person name="Huzurbazar S."/>
            <person name="Westhof E."/>
            <person name="Delsuc F."/>
            <person name="Lehrach H."/>
            <person name="Reinhardt R."/>
            <person name="Weissenbach J."/>
            <person name="Roy S.W."/>
            <person name="Artiguenave F."/>
            <person name="Postlethwait J.H."/>
            <person name="Manak J.R."/>
            <person name="Thompson E.M."/>
            <person name="Jaillon O."/>
            <person name="Du Pasquier L."/>
            <person name="Boudinot P."/>
            <person name="Liberles D.A."/>
            <person name="Volff J.N."/>
            <person name="Philippe H."/>
            <person name="Lenhard B."/>
            <person name="Roest Crollius H."/>
            <person name="Wincker P."/>
            <person name="Chourrout D."/>
        </authorList>
    </citation>
    <scope>NUCLEOTIDE SEQUENCE [LARGE SCALE GENOMIC DNA]</scope>
</reference>
<dbReference type="PROSITE" id="PS01180">
    <property type="entry name" value="CUB"/>
    <property type="match status" value="2"/>
</dbReference>
<dbReference type="InterPro" id="IPR009003">
    <property type="entry name" value="Peptidase_S1_PA"/>
</dbReference>
<evidence type="ECO:0000256" key="2">
    <source>
        <dbReference type="ARBA" id="ARBA00024195"/>
    </source>
</evidence>
<dbReference type="SUPFAM" id="SSF49854">
    <property type="entry name" value="Spermadhesin, CUB domain"/>
    <property type="match status" value="2"/>
</dbReference>
<dbReference type="GO" id="GO:0004252">
    <property type="term" value="F:serine-type endopeptidase activity"/>
    <property type="evidence" value="ECO:0007669"/>
    <property type="project" value="InterPro"/>
</dbReference>
<comment type="similarity">
    <text evidence="2">Belongs to the peptidase S1 family. CLIP subfamily.</text>
</comment>
<organism evidence="6">
    <name type="scientific">Oikopleura dioica</name>
    <name type="common">Tunicate</name>
    <dbReference type="NCBI Taxonomy" id="34765"/>
    <lineage>
        <taxon>Eukaryota</taxon>
        <taxon>Metazoa</taxon>
        <taxon>Chordata</taxon>
        <taxon>Tunicata</taxon>
        <taxon>Appendicularia</taxon>
        <taxon>Copelata</taxon>
        <taxon>Oikopleuridae</taxon>
        <taxon>Oikopleura</taxon>
    </lineage>
</organism>